<proteinExistence type="predicted"/>
<gene>
    <name evidence="2" type="ORF">C5Y93_10825</name>
</gene>
<evidence type="ECO:0000313" key="3">
    <source>
        <dbReference type="Proteomes" id="UP000237819"/>
    </source>
</evidence>
<dbReference type="EMBL" id="PUHZ01000011">
    <property type="protein sequence ID" value="PQO46064.1"/>
    <property type="molecule type" value="Genomic_DNA"/>
</dbReference>
<feature type="compositionally biased region" description="Polar residues" evidence="1">
    <location>
        <begin position="1"/>
        <end position="16"/>
    </location>
</feature>
<protein>
    <recommendedName>
        <fullName evidence="4">DUF3150 domain-containing protein</fullName>
    </recommendedName>
</protein>
<dbReference type="OrthoDB" id="247764at2"/>
<feature type="region of interest" description="Disordered" evidence="1">
    <location>
        <begin position="1"/>
        <end position="20"/>
    </location>
</feature>
<organism evidence="2 3">
    <name type="scientific">Blastopirellula marina</name>
    <dbReference type="NCBI Taxonomy" id="124"/>
    <lineage>
        <taxon>Bacteria</taxon>
        <taxon>Pseudomonadati</taxon>
        <taxon>Planctomycetota</taxon>
        <taxon>Planctomycetia</taxon>
        <taxon>Pirellulales</taxon>
        <taxon>Pirellulaceae</taxon>
        <taxon>Blastopirellula</taxon>
    </lineage>
</organism>
<evidence type="ECO:0000313" key="2">
    <source>
        <dbReference type="EMBL" id="PQO46064.1"/>
    </source>
</evidence>
<evidence type="ECO:0000256" key="1">
    <source>
        <dbReference type="SAM" id="MobiDB-lite"/>
    </source>
</evidence>
<dbReference type="AlphaFoldDB" id="A0A2S8GPX7"/>
<accession>A0A2S8GPX7</accession>
<dbReference type="Proteomes" id="UP000237819">
    <property type="component" value="Unassembled WGS sequence"/>
</dbReference>
<reference evidence="2 3" key="1">
    <citation type="submission" date="2018-02" db="EMBL/GenBank/DDBJ databases">
        <title>Comparative genomes isolates from brazilian mangrove.</title>
        <authorList>
            <person name="Araujo J.E."/>
            <person name="Taketani R.G."/>
            <person name="Silva M.C.P."/>
            <person name="Loureco M.V."/>
            <person name="Andreote F.D."/>
        </authorList>
    </citation>
    <scope>NUCLEOTIDE SEQUENCE [LARGE SCALE GENOMIC DNA]</scope>
    <source>
        <strain evidence="2 3">Nap-Phe MGV</strain>
    </source>
</reference>
<evidence type="ECO:0008006" key="4">
    <source>
        <dbReference type="Google" id="ProtNLM"/>
    </source>
</evidence>
<name>A0A2S8GPX7_9BACT</name>
<comment type="caution">
    <text evidence="2">The sequence shown here is derived from an EMBL/GenBank/DDBJ whole genome shotgun (WGS) entry which is preliminary data.</text>
</comment>
<sequence length="313" mass="35680">MSATTLDQASDRSSPSGRLRSTMCATRVSFTWLGTQKTLTREQRAQAAESFDAQGEFLSAGKKLLDTKNARFKAVTSARNRIRGFWTSMSLPFPEPGIRLIRQDRVDTFQDWMNQLRVELTEAVEALDEDYLSLKSAARQRLGRLYNEADYPVSLSGLFDVTWDFPNIEAPSYLRQLDPQLYQAECERVQARFDEAVQMAESAFIEELSGLVSHLTERLAGQQDGRAKVFRDSAVGNLNEFFERFRSLNIRSNEQLDSLVSQCQQVVQGVQPQSLRDDAQLRQTVSRELSSVQSTLDELLVDRPRRRIIRTPK</sequence>
<dbReference type="RefSeq" id="WP_105335442.1">
    <property type="nucleotide sequence ID" value="NZ_PUHZ01000011.1"/>
</dbReference>